<dbReference type="GO" id="GO:0016887">
    <property type="term" value="F:ATP hydrolysis activity"/>
    <property type="evidence" value="ECO:0007669"/>
    <property type="project" value="InterPro"/>
</dbReference>
<keyword evidence="12" id="KW-1015">Disulfide bond</keyword>
<evidence type="ECO:0000256" key="8">
    <source>
        <dbReference type="ARBA" id="ARBA00022840"/>
    </source>
</evidence>
<dbReference type="PROSITE" id="PS00211">
    <property type="entry name" value="ABC_TRANSPORTER_1"/>
    <property type="match status" value="1"/>
</dbReference>
<accession>A0A9W8A5W3</accession>
<feature type="region of interest" description="Disordered" evidence="13">
    <location>
        <begin position="697"/>
        <end position="822"/>
    </location>
</feature>
<protein>
    <submittedName>
        <fullName evidence="18">(ABC) transporter</fullName>
    </submittedName>
</protein>
<evidence type="ECO:0000256" key="14">
    <source>
        <dbReference type="SAM" id="Phobius"/>
    </source>
</evidence>
<feature type="transmembrane region" description="Helical" evidence="14">
    <location>
        <begin position="1082"/>
        <end position="1102"/>
    </location>
</feature>
<evidence type="ECO:0000256" key="9">
    <source>
        <dbReference type="ARBA" id="ARBA00022989"/>
    </source>
</evidence>
<keyword evidence="4 14" id="KW-0812">Transmembrane</keyword>
<evidence type="ECO:0000259" key="17">
    <source>
        <dbReference type="PROSITE" id="PS50893"/>
    </source>
</evidence>
<dbReference type="InterPro" id="IPR003439">
    <property type="entry name" value="ABC_transporter-like_ATP-bd"/>
</dbReference>
<evidence type="ECO:0000256" key="5">
    <source>
        <dbReference type="ARBA" id="ARBA00022729"/>
    </source>
</evidence>
<dbReference type="SMART" id="SM00382">
    <property type="entry name" value="AAA"/>
    <property type="match status" value="1"/>
</dbReference>
<dbReference type="InterPro" id="IPR017871">
    <property type="entry name" value="ABC_transporter-like_CS"/>
</dbReference>
<dbReference type="InterPro" id="IPR000742">
    <property type="entry name" value="EGF"/>
</dbReference>
<evidence type="ECO:0000256" key="6">
    <source>
        <dbReference type="ARBA" id="ARBA00022741"/>
    </source>
</evidence>
<evidence type="ECO:0000256" key="15">
    <source>
        <dbReference type="SAM" id="SignalP"/>
    </source>
</evidence>
<keyword evidence="10 14" id="KW-0472">Membrane</keyword>
<dbReference type="GO" id="GO:0140359">
    <property type="term" value="F:ABC-type transporter activity"/>
    <property type="evidence" value="ECO:0007669"/>
    <property type="project" value="InterPro"/>
</dbReference>
<evidence type="ECO:0000256" key="7">
    <source>
        <dbReference type="ARBA" id="ARBA00022824"/>
    </source>
</evidence>
<evidence type="ECO:0000259" key="16">
    <source>
        <dbReference type="PROSITE" id="PS50026"/>
    </source>
</evidence>
<dbReference type="PROSITE" id="PS50893">
    <property type="entry name" value="ABC_TRANSPORTER_2"/>
    <property type="match status" value="1"/>
</dbReference>
<dbReference type="SUPFAM" id="SSF52540">
    <property type="entry name" value="P-loop containing nucleoside triphosphate hydrolases"/>
    <property type="match status" value="1"/>
</dbReference>
<evidence type="ECO:0000256" key="11">
    <source>
        <dbReference type="ARBA" id="ARBA00023180"/>
    </source>
</evidence>
<feature type="signal peptide" evidence="15">
    <location>
        <begin position="1"/>
        <end position="21"/>
    </location>
</feature>
<evidence type="ECO:0000256" key="1">
    <source>
        <dbReference type="ARBA" id="ARBA00004477"/>
    </source>
</evidence>
<feature type="compositionally biased region" description="Low complexity" evidence="13">
    <location>
        <begin position="902"/>
        <end position="915"/>
    </location>
</feature>
<feature type="transmembrane region" description="Helical" evidence="14">
    <location>
        <begin position="1028"/>
        <end position="1048"/>
    </location>
</feature>
<keyword evidence="7" id="KW-0256">Endoplasmic reticulum</keyword>
<dbReference type="OrthoDB" id="66620at2759"/>
<sequence length="1193" mass="131092">MRIQPVLLHLSLLFLVPVAAATALGGSEASDLTASRRQIKLKRALLDLERRHRGATAPPSDAHADWVTQQDPALLPKAPAAGAPAPVSDWRDQVPFPAAPVWEREMVAAAAADKDKDCPPCFNCLLPAYKCTNYGNCSEYSGRCECPAGFGGDDCAEPVCDSLAAGEQRKVREGDSCDCTDGWDGINCNVCQQDRMCDAMMPEGINGTCYKGGLVVKENFQMCNVTNRKIVDMLPGEPPQVTFACQREAATCSFQFWIRELESFYCQLSDCEFSENRGYDHNDTFYQCNTIECSCMAGRKLCGEDGSIDISDFLTEEIAGPASFECRSASGCRFEEPAMNELILSVFGDAYITLECDSGECLHYSQVPGFEPPPKSSNGLVIFVSVLFGVGFVIAAGFTLLYLAKARPGFNSGYVAVPADDLDDDERDKLMAQHVEATLSFKDVQYTVHDRTILYGVNGVVRPGEIMAILGASGAGKTTFLDILARRNKSGTVHGEVLVNGQAVDDEEFKRVVGFVDQEDTLMSTLTVYETILYSALLRLPRDMSRAAKRARVLETMRELGIMHIKDSRIGSSTERGISGGEKRRVSIACELVTSPSILFLDEPTSGLDSYNAYNVVECLVNLARTYNRTIVFTIHQPRSNIFALFDQLVLLAEGYMVYSGPASRTQFYFEGIGHACPLGFNIADFIVDLTKHASRTEEHRRRQLPVSQPQQEGTDSAAETTQEASSSTTLGRPRLGRQLSIGEEQAHRLYSPQTPATPRGEPDRQPSFPDLNAAATAAFPASDRDEVTPLRTSRDPEPLGDEAEVNPWRSSQPARPATTSSLEAWGTQLWSRLSNSHQVPPDPPATATPEGADLSASHLLTMVGQFRASDNGAELLREIGQQRGTEPWAETDNGGGEDGTAAASSSLSLGAPSRPSWATQFTILADRTFKNLCRDPLLLLTHYLISVLLAVFCGVLFYQVTDDIAGFQNRLGIFFFLCALFGFSCLTSLQTFSTERILFMRERANGYYAPLTYFCSKVVFDIFPLRVIPPFLFGLIIYPMVGLVPGVEHFARFVTVLVLFNLAAASICLCIGILCRELSVANLLSSLIMLFSMLFGGLLLNKESIPFYLRFFNDLSVFNYALEAMIVNEVKYLQLREKKFGLEIDVPGATILSTFGFNALNYWPDVARLAGMFLAFLVVAFIGLQLLVKERR</sequence>
<dbReference type="PROSITE" id="PS00022">
    <property type="entry name" value="EGF_1"/>
    <property type="match status" value="1"/>
</dbReference>
<dbReference type="EMBL" id="JANBPT010000344">
    <property type="protein sequence ID" value="KAJ1923266.1"/>
    <property type="molecule type" value="Genomic_DNA"/>
</dbReference>
<keyword evidence="5 15" id="KW-0732">Signal</keyword>
<feature type="disulfide bond" evidence="12">
    <location>
        <begin position="160"/>
        <end position="177"/>
    </location>
</feature>
<keyword evidence="8" id="KW-0067">ATP-binding</keyword>
<dbReference type="CDD" id="cd03213">
    <property type="entry name" value="ABCG_EPDR"/>
    <property type="match status" value="1"/>
</dbReference>
<dbReference type="InterPro" id="IPR050352">
    <property type="entry name" value="ABCG_transporters"/>
</dbReference>
<dbReference type="PANTHER" id="PTHR48041">
    <property type="entry name" value="ABC TRANSPORTER G FAMILY MEMBER 28"/>
    <property type="match status" value="1"/>
</dbReference>
<feature type="transmembrane region" description="Helical" evidence="14">
    <location>
        <begin position="1167"/>
        <end position="1189"/>
    </location>
</feature>
<dbReference type="PROSITE" id="PS50026">
    <property type="entry name" value="EGF_3"/>
    <property type="match status" value="1"/>
</dbReference>
<comment type="subcellular location">
    <subcellularLocation>
        <location evidence="1">Endoplasmic reticulum membrane</location>
        <topology evidence="1">Multi-pass membrane protein</topology>
    </subcellularLocation>
</comment>
<comment type="caution">
    <text evidence="12">Lacks conserved residue(s) required for the propagation of feature annotation.</text>
</comment>
<keyword evidence="3" id="KW-0813">Transport</keyword>
<evidence type="ECO:0000256" key="10">
    <source>
        <dbReference type="ARBA" id="ARBA00023136"/>
    </source>
</evidence>
<dbReference type="Pfam" id="PF01061">
    <property type="entry name" value="ABC2_membrane"/>
    <property type="match status" value="1"/>
</dbReference>
<dbReference type="Pfam" id="PF19055">
    <property type="entry name" value="ABC2_membrane_7"/>
    <property type="match status" value="1"/>
</dbReference>
<keyword evidence="19" id="KW-1185">Reference proteome</keyword>
<dbReference type="InterPro" id="IPR027417">
    <property type="entry name" value="P-loop_NTPase"/>
</dbReference>
<feature type="compositionally biased region" description="Polar residues" evidence="13">
    <location>
        <begin position="706"/>
        <end position="715"/>
    </location>
</feature>
<dbReference type="Gene3D" id="3.40.50.300">
    <property type="entry name" value="P-loop containing nucleotide triphosphate hydrolases"/>
    <property type="match status" value="1"/>
</dbReference>
<feature type="chain" id="PRO_5040732020" evidence="15">
    <location>
        <begin position="22"/>
        <end position="1193"/>
    </location>
</feature>
<dbReference type="GO" id="GO:0005524">
    <property type="term" value="F:ATP binding"/>
    <property type="evidence" value="ECO:0007669"/>
    <property type="project" value="UniProtKB-KW"/>
</dbReference>
<evidence type="ECO:0000313" key="19">
    <source>
        <dbReference type="Proteomes" id="UP001150569"/>
    </source>
</evidence>
<dbReference type="Pfam" id="PF00005">
    <property type="entry name" value="ABC_tran"/>
    <property type="match status" value="1"/>
</dbReference>
<dbReference type="Gene3D" id="2.10.25.10">
    <property type="entry name" value="Laminin"/>
    <property type="match status" value="1"/>
</dbReference>
<feature type="domain" description="EGF-like" evidence="16">
    <location>
        <begin position="151"/>
        <end position="189"/>
    </location>
</feature>
<comment type="similarity">
    <text evidence="2">Belongs to the ABC transporter superfamily. ABCG family. Eye pigment precursor importer (TC 3.A.1.204) subfamily.</text>
</comment>
<reference evidence="18" key="1">
    <citation type="submission" date="2022-07" db="EMBL/GenBank/DDBJ databases">
        <title>Phylogenomic reconstructions and comparative analyses of Kickxellomycotina fungi.</title>
        <authorList>
            <person name="Reynolds N.K."/>
            <person name="Stajich J.E."/>
            <person name="Barry K."/>
            <person name="Grigoriev I.V."/>
            <person name="Crous P."/>
            <person name="Smith M.E."/>
        </authorList>
    </citation>
    <scope>NUCLEOTIDE SEQUENCE</scope>
    <source>
        <strain evidence="18">RSA 861</strain>
    </source>
</reference>
<feature type="compositionally biased region" description="Polar residues" evidence="13">
    <location>
        <begin position="809"/>
        <end position="822"/>
    </location>
</feature>
<organism evidence="18 19">
    <name type="scientific">Tieghemiomyces parasiticus</name>
    <dbReference type="NCBI Taxonomy" id="78921"/>
    <lineage>
        <taxon>Eukaryota</taxon>
        <taxon>Fungi</taxon>
        <taxon>Fungi incertae sedis</taxon>
        <taxon>Zoopagomycota</taxon>
        <taxon>Kickxellomycotina</taxon>
        <taxon>Dimargaritomycetes</taxon>
        <taxon>Dimargaritales</taxon>
        <taxon>Dimargaritaceae</taxon>
        <taxon>Tieghemiomyces</taxon>
    </lineage>
</organism>
<feature type="transmembrane region" description="Helical" evidence="14">
    <location>
        <begin position="972"/>
        <end position="993"/>
    </location>
</feature>
<dbReference type="InterPro" id="IPR043926">
    <property type="entry name" value="ABCG_dom"/>
</dbReference>
<keyword evidence="6" id="KW-0547">Nucleotide-binding</keyword>
<dbReference type="AlphaFoldDB" id="A0A9W8A5W3"/>
<feature type="region of interest" description="Disordered" evidence="13">
    <location>
        <begin position="883"/>
        <end position="915"/>
    </location>
</feature>
<dbReference type="Proteomes" id="UP001150569">
    <property type="component" value="Unassembled WGS sequence"/>
</dbReference>
<proteinExistence type="inferred from homology"/>
<dbReference type="InterPro" id="IPR013525">
    <property type="entry name" value="ABC2_TM"/>
</dbReference>
<evidence type="ECO:0000256" key="2">
    <source>
        <dbReference type="ARBA" id="ARBA00005814"/>
    </source>
</evidence>
<gene>
    <name evidence="18" type="primary">ADP1_1</name>
    <name evidence="18" type="ORF">IWQ60_005988</name>
</gene>
<dbReference type="FunFam" id="3.40.50.300:FF:000702">
    <property type="entry name" value="ABC transporter (Adp1)"/>
    <property type="match status" value="1"/>
</dbReference>
<feature type="domain" description="ABC transporter" evidence="17">
    <location>
        <begin position="439"/>
        <end position="679"/>
    </location>
</feature>
<feature type="transmembrane region" description="Helical" evidence="14">
    <location>
        <begin position="938"/>
        <end position="960"/>
    </location>
</feature>
<comment type="caution">
    <text evidence="18">The sequence shown here is derived from an EMBL/GenBank/DDBJ whole genome shotgun (WGS) entry which is preliminary data.</text>
</comment>
<dbReference type="PANTHER" id="PTHR48041:SF2">
    <property type="entry name" value="ATP-DEPENDENT PERMEASE-RELATED"/>
    <property type="match status" value="1"/>
</dbReference>
<evidence type="ECO:0000313" key="18">
    <source>
        <dbReference type="EMBL" id="KAJ1923266.1"/>
    </source>
</evidence>
<evidence type="ECO:0000256" key="12">
    <source>
        <dbReference type="PROSITE-ProRule" id="PRU00076"/>
    </source>
</evidence>
<evidence type="ECO:0000256" key="4">
    <source>
        <dbReference type="ARBA" id="ARBA00022692"/>
    </source>
</evidence>
<name>A0A9W8A5W3_9FUNG</name>
<dbReference type="InterPro" id="IPR003593">
    <property type="entry name" value="AAA+_ATPase"/>
</dbReference>
<feature type="disulfide bond" evidence="12">
    <location>
        <begin position="179"/>
        <end position="188"/>
    </location>
</feature>
<evidence type="ECO:0000256" key="3">
    <source>
        <dbReference type="ARBA" id="ARBA00022448"/>
    </source>
</evidence>
<feature type="compositionally biased region" description="Basic and acidic residues" evidence="13">
    <location>
        <begin position="783"/>
        <end position="798"/>
    </location>
</feature>
<feature type="transmembrane region" description="Helical" evidence="14">
    <location>
        <begin position="1054"/>
        <end position="1075"/>
    </location>
</feature>
<feature type="compositionally biased region" description="Low complexity" evidence="13">
    <location>
        <begin position="717"/>
        <end position="730"/>
    </location>
</feature>
<keyword evidence="11" id="KW-0325">Glycoprotein</keyword>
<keyword evidence="9 14" id="KW-1133">Transmembrane helix</keyword>
<dbReference type="GO" id="GO:0005789">
    <property type="term" value="C:endoplasmic reticulum membrane"/>
    <property type="evidence" value="ECO:0007669"/>
    <property type="project" value="UniProtKB-SubCell"/>
</dbReference>
<evidence type="ECO:0000256" key="13">
    <source>
        <dbReference type="SAM" id="MobiDB-lite"/>
    </source>
</evidence>
<feature type="transmembrane region" description="Helical" evidence="14">
    <location>
        <begin position="380"/>
        <end position="404"/>
    </location>
</feature>
<keyword evidence="12" id="KW-0245">EGF-like domain</keyword>